<dbReference type="SUPFAM" id="SSF51735">
    <property type="entry name" value="NAD(P)-binding Rossmann-fold domains"/>
    <property type="match status" value="1"/>
</dbReference>
<dbReference type="OrthoDB" id="498125at2759"/>
<evidence type="ECO:0008006" key="5">
    <source>
        <dbReference type="Google" id="ProtNLM"/>
    </source>
</evidence>
<dbReference type="InterPro" id="IPR036291">
    <property type="entry name" value="NAD(P)-bd_dom_sf"/>
</dbReference>
<dbReference type="PRINTS" id="PR00080">
    <property type="entry name" value="SDRFAMILY"/>
</dbReference>
<organism evidence="3 4">
    <name type="scientific">Apiotrichum porosum</name>
    <dbReference type="NCBI Taxonomy" id="105984"/>
    <lineage>
        <taxon>Eukaryota</taxon>
        <taxon>Fungi</taxon>
        <taxon>Dikarya</taxon>
        <taxon>Basidiomycota</taxon>
        <taxon>Agaricomycotina</taxon>
        <taxon>Tremellomycetes</taxon>
        <taxon>Trichosporonales</taxon>
        <taxon>Trichosporonaceae</taxon>
        <taxon>Apiotrichum</taxon>
    </lineage>
</organism>
<dbReference type="STRING" id="105984.A0A427XUA3"/>
<dbReference type="EMBL" id="RSCE01000005">
    <property type="protein sequence ID" value="RSH82412.1"/>
    <property type="molecule type" value="Genomic_DNA"/>
</dbReference>
<sequence>MTGINSTRVAIVTGAGQGIGRAIAHRLARDGFRLALADVSGNAKALDGVVTEVGKFGTKAISLPCDVRKKEDVDGLVAETAKELGQVNVMVANAGIAPTDSFMDIEPKFFDNLYEVNVRGVLFSYQAAARQMIAQGGGGKLIAACSVSGIGVGIHQTAYCSSKFAVRAINQGAALELGKYGITANVYCPGPVLTDMWKKIDDDFVTLDGKNSGGRTKELADLSPLGRCAEPEDIAKLVGFLAGPDSDFVNGQAMQCNGGAWLS</sequence>
<dbReference type="GO" id="GO:0048038">
    <property type="term" value="F:quinone binding"/>
    <property type="evidence" value="ECO:0007669"/>
    <property type="project" value="TreeGrafter"/>
</dbReference>
<dbReference type="Proteomes" id="UP000279236">
    <property type="component" value="Unassembled WGS sequence"/>
</dbReference>
<dbReference type="InterPro" id="IPR002347">
    <property type="entry name" value="SDR_fam"/>
</dbReference>
<dbReference type="PROSITE" id="PS00061">
    <property type="entry name" value="ADH_SHORT"/>
    <property type="match status" value="1"/>
</dbReference>
<gene>
    <name evidence="3" type="ORF">EHS24_007380</name>
</gene>
<comment type="caution">
    <text evidence="3">The sequence shown here is derived from an EMBL/GenBank/DDBJ whole genome shotgun (WGS) entry which is preliminary data.</text>
</comment>
<evidence type="ECO:0000256" key="2">
    <source>
        <dbReference type="ARBA" id="ARBA00022857"/>
    </source>
</evidence>
<dbReference type="InterPro" id="IPR020904">
    <property type="entry name" value="Sc_DH/Rdtase_CS"/>
</dbReference>
<proteinExistence type="inferred from homology"/>
<accession>A0A427XUA3</accession>
<dbReference type="AlphaFoldDB" id="A0A427XUA3"/>
<dbReference type="RefSeq" id="XP_028476644.1">
    <property type="nucleotide sequence ID" value="XM_028622751.1"/>
</dbReference>
<name>A0A427XUA3_9TREE</name>
<dbReference type="FunFam" id="3.40.50.720:FF:000084">
    <property type="entry name" value="Short-chain dehydrogenase reductase"/>
    <property type="match status" value="1"/>
</dbReference>
<dbReference type="Gene3D" id="3.40.50.720">
    <property type="entry name" value="NAD(P)-binding Rossmann-like Domain"/>
    <property type="match status" value="1"/>
</dbReference>
<keyword evidence="4" id="KW-1185">Reference proteome</keyword>
<keyword evidence="2" id="KW-0521">NADP</keyword>
<evidence type="ECO:0000256" key="1">
    <source>
        <dbReference type="ARBA" id="ARBA00006484"/>
    </source>
</evidence>
<evidence type="ECO:0000313" key="4">
    <source>
        <dbReference type="Proteomes" id="UP000279236"/>
    </source>
</evidence>
<comment type="similarity">
    <text evidence="1">Belongs to the short-chain dehydrogenases/reductases (SDR) family.</text>
</comment>
<dbReference type="GeneID" id="39591923"/>
<dbReference type="PANTHER" id="PTHR42760:SF121">
    <property type="entry name" value="3-OXOACYL-(ACYL-CARRIER-PROTEIN) REDUCTASE"/>
    <property type="match status" value="1"/>
</dbReference>
<dbReference type="GO" id="GO:0006633">
    <property type="term" value="P:fatty acid biosynthetic process"/>
    <property type="evidence" value="ECO:0007669"/>
    <property type="project" value="TreeGrafter"/>
</dbReference>
<dbReference type="PANTHER" id="PTHR42760">
    <property type="entry name" value="SHORT-CHAIN DEHYDROGENASES/REDUCTASES FAMILY MEMBER"/>
    <property type="match status" value="1"/>
</dbReference>
<dbReference type="Pfam" id="PF13561">
    <property type="entry name" value="adh_short_C2"/>
    <property type="match status" value="1"/>
</dbReference>
<evidence type="ECO:0000313" key="3">
    <source>
        <dbReference type="EMBL" id="RSH82412.1"/>
    </source>
</evidence>
<protein>
    <recommendedName>
        <fullName evidence="5">Diacetyl reductase [(S)-acetoin forming]</fullName>
    </recommendedName>
</protein>
<dbReference type="GO" id="GO:0016616">
    <property type="term" value="F:oxidoreductase activity, acting on the CH-OH group of donors, NAD or NADP as acceptor"/>
    <property type="evidence" value="ECO:0007669"/>
    <property type="project" value="TreeGrafter"/>
</dbReference>
<reference evidence="3 4" key="1">
    <citation type="submission" date="2018-11" db="EMBL/GenBank/DDBJ databases">
        <title>Genome sequence of Apiotrichum porosum DSM 27194.</title>
        <authorList>
            <person name="Aliyu H."/>
            <person name="Gorte O."/>
            <person name="Ochsenreither K."/>
        </authorList>
    </citation>
    <scope>NUCLEOTIDE SEQUENCE [LARGE SCALE GENOMIC DNA]</scope>
    <source>
        <strain evidence="3 4">DSM 27194</strain>
    </source>
</reference>
<dbReference type="PRINTS" id="PR00081">
    <property type="entry name" value="GDHRDH"/>
</dbReference>